<protein>
    <submittedName>
        <fullName evidence="9">Unannotated protein</fullName>
    </submittedName>
</protein>
<dbReference type="GO" id="GO:0005737">
    <property type="term" value="C:cytoplasm"/>
    <property type="evidence" value="ECO:0007669"/>
    <property type="project" value="TreeGrafter"/>
</dbReference>
<keyword evidence="5" id="KW-0560">Oxidoreductase</keyword>
<dbReference type="InterPro" id="IPR042098">
    <property type="entry name" value="TauD-like_sf"/>
</dbReference>
<proteinExistence type="inferred from homology"/>
<evidence type="ECO:0000313" key="9">
    <source>
        <dbReference type="EMBL" id="CAB5067296.1"/>
    </source>
</evidence>
<dbReference type="PANTHER" id="PTHR30468:SF5">
    <property type="entry name" value="ALPHA-KETOGLUTARATE-DEPENDENT SULFATE ESTER DIOXYGENASE"/>
    <property type="match status" value="1"/>
</dbReference>
<evidence type="ECO:0000256" key="2">
    <source>
        <dbReference type="ARBA" id="ARBA00005896"/>
    </source>
</evidence>
<dbReference type="SUPFAM" id="SSF51197">
    <property type="entry name" value="Clavaminate synthase-like"/>
    <property type="match status" value="1"/>
</dbReference>
<feature type="domain" description="TauD/TfdA-like" evidence="7">
    <location>
        <begin position="23"/>
        <end position="300"/>
    </location>
</feature>
<keyword evidence="6" id="KW-0408">Iron</keyword>
<evidence type="ECO:0000256" key="1">
    <source>
        <dbReference type="ARBA" id="ARBA00001954"/>
    </source>
</evidence>
<evidence type="ECO:0000256" key="6">
    <source>
        <dbReference type="ARBA" id="ARBA00023004"/>
    </source>
</evidence>
<dbReference type="AlphaFoldDB" id="A0A6J7UQY6"/>
<dbReference type="EMBL" id="CAFBPN010000059">
    <property type="protein sequence ID" value="CAB5024695.1"/>
    <property type="molecule type" value="Genomic_DNA"/>
</dbReference>
<evidence type="ECO:0000313" key="8">
    <source>
        <dbReference type="EMBL" id="CAB5024695.1"/>
    </source>
</evidence>
<comment type="cofactor">
    <cofactor evidence="1">
        <name>Fe(2+)</name>
        <dbReference type="ChEBI" id="CHEBI:29033"/>
    </cofactor>
</comment>
<dbReference type="Pfam" id="PF02668">
    <property type="entry name" value="TauD"/>
    <property type="match status" value="1"/>
</dbReference>
<dbReference type="GO" id="GO:0046872">
    <property type="term" value="F:metal ion binding"/>
    <property type="evidence" value="ECO:0007669"/>
    <property type="project" value="UniProtKB-KW"/>
</dbReference>
<dbReference type="InterPro" id="IPR003819">
    <property type="entry name" value="TauD/TfdA-like"/>
</dbReference>
<dbReference type="InterPro" id="IPR051323">
    <property type="entry name" value="AtsK-like"/>
</dbReference>
<evidence type="ECO:0000256" key="4">
    <source>
        <dbReference type="ARBA" id="ARBA00022964"/>
    </source>
</evidence>
<name>A0A6J7UQY6_9ZZZZ</name>
<dbReference type="PANTHER" id="PTHR30468">
    <property type="entry name" value="ALPHA-KETOGLUTARATE-DEPENDENT SULFONATE DIOXYGENASE"/>
    <property type="match status" value="1"/>
</dbReference>
<evidence type="ECO:0000259" key="7">
    <source>
        <dbReference type="Pfam" id="PF02668"/>
    </source>
</evidence>
<keyword evidence="4" id="KW-0223">Dioxygenase</keyword>
<sequence length="321" mass="35638">MLTILVNYRQTVEVSSSTTSCAVRRLTGTLGAELSGVDLTQDLSSDIVASIREALVRYRVVFFRNQHLTPTQQVAFARNFGELTPAHPLLGGLDENHPEVLVLDSLDYKLGVGDVRNTGDKKTTSYNNRWHTDVTFSAAPPTASILAAKVIPSFGGDTLWCDLVNAYETLAAPLRHLVDGLIAVHDASGTFSRFRDEDQSGENKQKLGNMSPVRHPVVRIHPETGERGLFVNPTFTAYIENFSPEESRAILGMLYEHCIQPERVVRWSWQVGDLAMWDNRSTAHYAAADYTEPRLMHRITVRGERPFGTFGEVEPLVGSIA</sequence>
<dbReference type="Gene3D" id="3.60.130.10">
    <property type="entry name" value="Clavaminate synthase-like"/>
    <property type="match status" value="1"/>
</dbReference>
<reference evidence="9" key="1">
    <citation type="submission" date="2020-05" db="EMBL/GenBank/DDBJ databases">
        <authorList>
            <person name="Chiriac C."/>
            <person name="Salcher M."/>
            <person name="Ghai R."/>
            <person name="Kavagutti S V."/>
        </authorList>
    </citation>
    <scope>NUCLEOTIDE SEQUENCE</scope>
</reference>
<dbReference type="GO" id="GO:0016706">
    <property type="term" value="F:2-oxoglutarate-dependent dioxygenase activity"/>
    <property type="evidence" value="ECO:0007669"/>
    <property type="project" value="TreeGrafter"/>
</dbReference>
<organism evidence="9">
    <name type="scientific">freshwater metagenome</name>
    <dbReference type="NCBI Taxonomy" id="449393"/>
    <lineage>
        <taxon>unclassified sequences</taxon>
        <taxon>metagenomes</taxon>
        <taxon>ecological metagenomes</taxon>
    </lineage>
</organism>
<dbReference type="EMBL" id="CAFBQU010000053">
    <property type="protein sequence ID" value="CAB5067296.1"/>
    <property type="molecule type" value="Genomic_DNA"/>
</dbReference>
<evidence type="ECO:0000256" key="3">
    <source>
        <dbReference type="ARBA" id="ARBA00022723"/>
    </source>
</evidence>
<comment type="similarity">
    <text evidence="2">Belongs to the TfdA dioxygenase family.</text>
</comment>
<gene>
    <name evidence="8" type="ORF">UFOPK4098_01063</name>
    <name evidence="9" type="ORF">UFOPK4347_01437</name>
</gene>
<accession>A0A6J7UQY6</accession>
<evidence type="ECO:0000256" key="5">
    <source>
        <dbReference type="ARBA" id="ARBA00023002"/>
    </source>
</evidence>
<keyword evidence="3" id="KW-0479">Metal-binding</keyword>